<dbReference type="EMBL" id="KB021280">
    <property type="protein sequence ID" value="ELA24323.1"/>
    <property type="molecule type" value="Genomic_DNA"/>
</dbReference>
<dbReference type="AlphaFoldDB" id="L2FF00"/>
<feature type="region of interest" description="Disordered" evidence="1">
    <location>
        <begin position="498"/>
        <end position="522"/>
    </location>
</feature>
<gene>
    <name evidence="2" type="ORF">CGGC5_2224</name>
</gene>
<feature type="region of interest" description="Disordered" evidence="1">
    <location>
        <begin position="574"/>
        <end position="598"/>
    </location>
</feature>
<reference evidence="2" key="1">
    <citation type="submission" date="2012-08" db="EMBL/GenBank/DDBJ databases">
        <title>Genome analysis of Colletotrichum orbiculare and Colletotrichum fructicola.</title>
        <authorList>
            <person name="Gan P.H.P."/>
            <person name="Ikeda K."/>
            <person name="Irieda H."/>
            <person name="Narusaka M."/>
            <person name="O'Connell R.J."/>
            <person name="Narusaka Y."/>
            <person name="Takano Y."/>
            <person name="Kubo Y."/>
            <person name="Shirasu K."/>
        </authorList>
    </citation>
    <scope>NUCLEOTIDE SEQUENCE</scope>
    <source>
        <strain evidence="2">Nara gc5</strain>
    </source>
</reference>
<feature type="compositionally biased region" description="Acidic residues" evidence="1">
    <location>
        <begin position="513"/>
        <end position="522"/>
    </location>
</feature>
<feature type="compositionally biased region" description="Acidic residues" evidence="1">
    <location>
        <begin position="589"/>
        <end position="598"/>
    </location>
</feature>
<evidence type="ECO:0000256" key="1">
    <source>
        <dbReference type="SAM" id="MobiDB-lite"/>
    </source>
</evidence>
<organism evidence="2">
    <name type="scientific">Colletotrichum fructicola (strain Nara gc5)</name>
    <name type="common">Anthracnose fungus</name>
    <name type="synonym">Colletotrichum gloeosporioides (strain Nara gc5)</name>
    <dbReference type="NCBI Taxonomy" id="1213859"/>
    <lineage>
        <taxon>Eukaryota</taxon>
        <taxon>Fungi</taxon>
        <taxon>Dikarya</taxon>
        <taxon>Ascomycota</taxon>
        <taxon>Pezizomycotina</taxon>
        <taxon>Sordariomycetes</taxon>
        <taxon>Hypocreomycetidae</taxon>
        <taxon>Glomerellales</taxon>
        <taxon>Glomerellaceae</taxon>
        <taxon>Colletotrichum</taxon>
        <taxon>Colletotrichum gloeosporioides species complex</taxon>
    </lineage>
</organism>
<proteinExistence type="predicted"/>
<dbReference type="HOGENOM" id="CLU_414472_0_0_1"/>
<dbReference type="STRING" id="1213859.L2FF00"/>
<evidence type="ECO:0000313" key="2">
    <source>
        <dbReference type="EMBL" id="ELA24323.1"/>
    </source>
</evidence>
<name>L2FF00_COLFN</name>
<sequence length="662" mass="73844">MSQRISEDAWDPPVNAQSHGLVFLGDSVGVKGVGGATTLGPMLEFSGKYYWLVSAHLFEDVFSGDKVPQDVILVHPAELDCRPGQTPTEIGVLKYWSGKPYMTSRESSYMKRIRWPWHEGYTPRVITDWALFEVLDGMAVARNELRYVPPEREINRNSGTVTSFLKDMPQLRVVQTTGRSSGLRYAMVCEGPASVRHSSTDIRTEELFVESMGGLPGLISEAWNTEGIGMPGDTGASIIDEASQQLIGTVWGCNVHNGDERIPRVAYFTSIYDILDDVYEKHPELGLANLPGGDVYDPRALVLTKMFDEDPANVEEEPPSGPLFATTENSITEPQACPVPQISANPEVAGNGAGNVVEIDSEVESVFSDTESLSSQSSAQAIEAQALREAITSLFLVKSGVIDIFETGLRLHGIGGETMTARLRRSLRMMGTALGLDSNTLEQKACSRRIKRDAEYIANAVRQRCDPEFARRQLNIDKTPISKEEEAKFIMEMWQRGRAPNAPIGQPRKSVEYDSDSEDDDQFDPAFEEELKRELDRKYSQTREEVESFILNSEHLVTLKNSLQSLFVEDANIPGLQDKPTNGLHSDPEEQLAEESEDLQSQLLGGAIEAPYERRSLPDVVESWFPQWFDFFWEPAPQPGSTRIRWTCVRFVTNTAEMKMLT</sequence>
<accession>L2FF00</accession>
<protein>
    <submittedName>
        <fullName evidence="2">Uncharacterized protein</fullName>
    </submittedName>
</protein>